<feature type="domain" description="HTH lacI-type" evidence="5">
    <location>
        <begin position="2"/>
        <end position="56"/>
    </location>
</feature>
<comment type="caution">
    <text evidence="6">The sequence shown here is derived from an EMBL/GenBank/DDBJ whole genome shotgun (WGS) entry which is preliminary data.</text>
</comment>
<feature type="compositionally biased region" description="Basic and acidic residues" evidence="4">
    <location>
        <begin position="309"/>
        <end position="327"/>
    </location>
</feature>
<gene>
    <name evidence="6" type="ORF">IF651_10050</name>
</gene>
<name>A0A927G9E8_9MICO</name>
<dbReference type="SMART" id="SM00354">
    <property type="entry name" value="HTH_LACI"/>
    <property type="match status" value="1"/>
</dbReference>
<dbReference type="Gene3D" id="1.10.260.40">
    <property type="entry name" value="lambda repressor-like DNA-binding domains"/>
    <property type="match status" value="1"/>
</dbReference>
<evidence type="ECO:0000313" key="6">
    <source>
        <dbReference type="EMBL" id="MBD8079393.1"/>
    </source>
</evidence>
<dbReference type="PANTHER" id="PTHR30146:SF147">
    <property type="entry name" value="HTH-TYPE TRANSCRIPTIONAL REGULATOR DEGA"/>
    <property type="match status" value="1"/>
</dbReference>
<protein>
    <submittedName>
        <fullName evidence="6">LacI family DNA-binding transcriptional regulator</fullName>
    </submittedName>
</protein>
<keyword evidence="3" id="KW-0804">Transcription</keyword>
<dbReference type="Proteomes" id="UP000610846">
    <property type="component" value="Unassembled WGS sequence"/>
</dbReference>
<accession>A0A927G9E8</accession>
<dbReference type="InterPro" id="IPR046335">
    <property type="entry name" value="LacI/GalR-like_sensor"/>
</dbReference>
<evidence type="ECO:0000256" key="4">
    <source>
        <dbReference type="SAM" id="MobiDB-lite"/>
    </source>
</evidence>
<dbReference type="Pfam" id="PF00356">
    <property type="entry name" value="LacI"/>
    <property type="match status" value="1"/>
</dbReference>
<organism evidence="6 7">
    <name type="scientific">Cellulosimicrobium arenosum</name>
    <dbReference type="NCBI Taxonomy" id="2708133"/>
    <lineage>
        <taxon>Bacteria</taxon>
        <taxon>Bacillati</taxon>
        <taxon>Actinomycetota</taxon>
        <taxon>Actinomycetes</taxon>
        <taxon>Micrococcales</taxon>
        <taxon>Promicromonosporaceae</taxon>
        <taxon>Cellulosimicrobium</taxon>
    </lineage>
</organism>
<proteinExistence type="predicted"/>
<dbReference type="InterPro" id="IPR010982">
    <property type="entry name" value="Lambda_DNA-bd_dom_sf"/>
</dbReference>
<feature type="region of interest" description="Disordered" evidence="4">
    <location>
        <begin position="303"/>
        <end position="370"/>
    </location>
</feature>
<dbReference type="PROSITE" id="PS50932">
    <property type="entry name" value="HTH_LACI_2"/>
    <property type="match status" value="1"/>
</dbReference>
<evidence type="ECO:0000256" key="3">
    <source>
        <dbReference type="ARBA" id="ARBA00023163"/>
    </source>
</evidence>
<dbReference type="SUPFAM" id="SSF47413">
    <property type="entry name" value="lambda repressor-like DNA-binding domains"/>
    <property type="match status" value="1"/>
</dbReference>
<dbReference type="CDD" id="cd06267">
    <property type="entry name" value="PBP1_LacI_sugar_binding-like"/>
    <property type="match status" value="1"/>
</dbReference>
<dbReference type="RefSeq" id="WP_191828980.1">
    <property type="nucleotide sequence ID" value="NZ_JACYHB010000007.1"/>
</dbReference>
<keyword evidence="7" id="KW-1185">Reference proteome</keyword>
<dbReference type="EMBL" id="JACYHB010000007">
    <property type="protein sequence ID" value="MBD8079393.1"/>
    <property type="molecule type" value="Genomic_DNA"/>
</dbReference>
<dbReference type="SUPFAM" id="SSF53822">
    <property type="entry name" value="Periplasmic binding protein-like I"/>
    <property type="match status" value="1"/>
</dbReference>
<reference evidence="6" key="1">
    <citation type="journal article" date="2018" name="Curr. Microbiol.">
        <title>Cellulosimicrobium arenosum sp. nov., Isolated from Marine Sediment Sand.</title>
        <authorList>
            <person name="Oh M."/>
            <person name="Kim J.H."/>
            <person name="Yoon J.H."/>
            <person name="Schumann P."/>
            <person name="Kim W."/>
        </authorList>
    </citation>
    <scope>NUCLEOTIDE SEQUENCE</scope>
    <source>
        <strain evidence="6">KCTC 49039</strain>
    </source>
</reference>
<dbReference type="GO" id="GO:0000976">
    <property type="term" value="F:transcription cis-regulatory region binding"/>
    <property type="evidence" value="ECO:0007669"/>
    <property type="project" value="TreeGrafter"/>
</dbReference>
<dbReference type="Pfam" id="PF13377">
    <property type="entry name" value="Peripla_BP_3"/>
    <property type="match status" value="1"/>
</dbReference>
<dbReference type="PANTHER" id="PTHR30146">
    <property type="entry name" value="LACI-RELATED TRANSCRIPTIONAL REPRESSOR"/>
    <property type="match status" value="1"/>
</dbReference>
<feature type="compositionally biased region" description="Polar residues" evidence="4">
    <location>
        <begin position="342"/>
        <end position="356"/>
    </location>
</feature>
<evidence type="ECO:0000256" key="1">
    <source>
        <dbReference type="ARBA" id="ARBA00023015"/>
    </source>
</evidence>
<evidence type="ECO:0000256" key="2">
    <source>
        <dbReference type="ARBA" id="ARBA00023125"/>
    </source>
</evidence>
<reference evidence="6" key="2">
    <citation type="submission" date="2020-09" db="EMBL/GenBank/DDBJ databases">
        <authorList>
            <person name="Yu Y."/>
        </authorList>
    </citation>
    <scope>NUCLEOTIDE SEQUENCE</scope>
    <source>
        <strain evidence="6">KCTC 49039</strain>
    </source>
</reference>
<evidence type="ECO:0000259" key="5">
    <source>
        <dbReference type="PROSITE" id="PS50932"/>
    </source>
</evidence>
<dbReference type="AlphaFoldDB" id="A0A927G9E8"/>
<dbReference type="CDD" id="cd01392">
    <property type="entry name" value="HTH_LacI"/>
    <property type="match status" value="1"/>
</dbReference>
<dbReference type="InterPro" id="IPR000843">
    <property type="entry name" value="HTH_LacI"/>
</dbReference>
<sequence length="370" mass="38870">MVTARDVAREIGVSVSTVSRALAEPDRVATETRDRVVAAASRLGYRPNRAASGLRAGRTGALGLVVPDLENPYFASITKGVQARARRTGHAVFVVDAGEDPVLEPELVAGLRSQTDGLVLCSPRAVVADLEAARDAPVVLVNLRIDDVPSVSTDDTRGVVLAVEHLRALGHRRVAYVGGPERSWSDGRRRAGLELAQSRCPDVETVALGAFRPRVEGGRAAADLVVASGATAVLAYNDLVALGLVARLRERGVSVPEDLSVVGFDDTFVATLSSPPLTTVRTDLAQLGARAVDRLLAALDARRPTRSTRASDDHAVDGTGRRAHDGADGPTDELPVELVVRGSTTVPRVLASTTVPSGAHRPTTDPQEAV</sequence>
<keyword evidence="1" id="KW-0805">Transcription regulation</keyword>
<evidence type="ECO:0000313" key="7">
    <source>
        <dbReference type="Proteomes" id="UP000610846"/>
    </source>
</evidence>
<dbReference type="InterPro" id="IPR028082">
    <property type="entry name" value="Peripla_BP_I"/>
</dbReference>
<keyword evidence="2 6" id="KW-0238">DNA-binding</keyword>
<dbReference type="Gene3D" id="3.40.50.2300">
    <property type="match status" value="2"/>
</dbReference>
<dbReference type="GO" id="GO:0003700">
    <property type="term" value="F:DNA-binding transcription factor activity"/>
    <property type="evidence" value="ECO:0007669"/>
    <property type="project" value="TreeGrafter"/>
</dbReference>